<dbReference type="PANTHER" id="PTHR32083">
    <property type="entry name" value="CILIA AND FLAGELLA-ASSOCIATED PROTEIN 58-RELATED"/>
    <property type="match status" value="1"/>
</dbReference>
<feature type="coiled-coil region" evidence="2">
    <location>
        <begin position="198"/>
        <end position="273"/>
    </location>
</feature>
<accession>A0ABT5G949</accession>
<keyword evidence="1 2" id="KW-0175">Coiled coil</keyword>
<feature type="compositionally biased region" description="Low complexity" evidence="3">
    <location>
        <begin position="705"/>
        <end position="720"/>
    </location>
</feature>
<feature type="region of interest" description="Disordered" evidence="3">
    <location>
        <begin position="690"/>
        <end position="772"/>
    </location>
</feature>
<keyword evidence="4" id="KW-0812">Transmembrane</keyword>
<feature type="compositionally biased region" description="Pro residues" evidence="3">
    <location>
        <begin position="410"/>
        <end position="420"/>
    </location>
</feature>
<dbReference type="Proteomes" id="UP001221328">
    <property type="component" value="Unassembled WGS sequence"/>
</dbReference>
<feature type="compositionally biased region" description="Gly residues" evidence="3">
    <location>
        <begin position="751"/>
        <end position="760"/>
    </location>
</feature>
<feature type="transmembrane region" description="Helical" evidence="4">
    <location>
        <begin position="484"/>
        <end position="506"/>
    </location>
</feature>
<evidence type="ECO:0000256" key="2">
    <source>
        <dbReference type="SAM" id="Coils"/>
    </source>
</evidence>
<feature type="coiled-coil region" evidence="2">
    <location>
        <begin position="142"/>
        <end position="172"/>
    </location>
</feature>
<evidence type="ECO:0000313" key="6">
    <source>
        <dbReference type="Proteomes" id="UP001221328"/>
    </source>
</evidence>
<organism evidence="5 6">
    <name type="scientific">Streptomyces gilvifuscus</name>
    <dbReference type="NCBI Taxonomy" id="1550617"/>
    <lineage>
        <taxon>Bacteria</taxon>
        <taxon>Bacillati</taxon>
        <taxon>Actinomycetota</taxon>
        <taxon>Actinomycetes</taxon>
        <taxon>Kitasatosporales</taxon>
        <taxon>Streptomycetaceae</taxon>
        <taxon>Streptomyces</taxon>
    </lineage>
</organism>
<feature type="region of interest" description="Disordered" evidence="3">
    <location>
        <begin position="510"/>
        <end position="543"/>
    </location>
</feature>
<protein>
    <submittedName>
        <fullName evidence="5">Uncharacterized protein</fullName>
    </submittedName>
</protein>
<feature type="region of interest" description="Disordered" evidence="3">
    <location>
        <begin position="281"/>
        <end position="307"/>
    </location>
</feature>
<dbReference type="PANTHER" id="PTHR32083:SF48">
    <property type="entry name" value="TRANS-GOLGI NETWORK-LOCALIZED SYP41-INTERACTING PROTEIN 1"/>
    <property type="match status" value="1"/>
</dbReference>
<reference evidence="5 6" key="1">
    <citation type="journal article" date="2015" name="Int. J. Syst. Evol. Microbiol.">
        <title>Streptomyces gilvifuscus sp. nov., an actinomycete that produces antibacterial compounds isolated from soil.</title>
        <authorList>
            <person name="Nguyen T.M."/>
            <person name="Kim J."/>
        </authorList>
    </citation>
    <scope>NUCLEOTIDE SEQUENCE [LARGE SCALE GENOMIC DNA]</scope>
    <source>
        <strain evidence="5 6">T113</strain>
    </source>
</reference>
<keyword evidence="6" id="KW-1185">Reference proteome</keyword>
<feature type="coiled-coil region" evidence="2">
    <location>
        <begin position="319"/>
        <end position="371"/>
    </location>
</feature>
<evidence type="ECO:0000256" key="3">
    <source>
        <dbReference type="SAM" id="MobiDB-lite"/>
    </source>
</evidence>
<sequence>MAQGEGRRGRPMKPIDPGLADTVAAWLRLWRSLVVEPLRAADPPWTLERMSAELARRMGSERLEGGARTDASGTAKPTLQRFFAGERVPARDVVQHLLDIACETLEPPPTREEMNALWAAHRAALHTSFPLLADLYDALDQRDAARRRAEHLQQAKDQLAEDLDLSQRQEQRLEVLLRHAGTELEHAQQTALIRDDEARRAQAETAELTARLGELEEQLRQSRQDQERLEQEIRSLCEQASTSTAHAQRITDLQNALDSVREENEELARLARTATLALHDAQQRIRSSNDTARREEHALPVQRSHGELERRHEVAMHAVAHLSEQLRTVSRDLADARAELLRRDGDLARLVEEHAEEIASLRADRVLAEADTVLSLALQHLDPAPAALPPASDVPAAETTDPPSAHVPSRPVPEVDPPPGKRTSPSQGERRPPDLGQATAPDASSPHPSRPVPDGNPLTATQESSGGPPRGSGLSGNAPYEQGIIVGAVVGILVAGFFVFVWAGGFPSDHGDARKPSPTAASRSASASASPLPQKPAKDPVADIGDQEVNTATVMKLPPCTNGDVRLSARSAHNAYGSGEKVRIKLTISAADSGTVPCRVDAARDRATLTLTAAAGESPLWDSSGCADEHAAHRWIEVARSRPAFVDFVWDRIPNDGNCRQKTHAAAGTYLVESTVLGKKTQTSFVLEADTATGERFSPSPSVEATGHADTTTGSSSASGGSIGGLFGGTDSQTPSEAPSSQNVSTTPSGANGGNGGGSNGSADAGLFGGST</sequence>
<feature type="compositionally biased region" description="Basic and acidic residues" evidence="3">
    <location>
        <begin position="291"/>
        <end position="307"/>
    </location>
</feature>
<keyword evidence="4" id="KW-0472">Membrane</keyword>
<dbReference type="EMBL" id="JAQOSK010000033">
    <property type="protein sequence ID" value="MDC2961340.1"/>
    <property type="molecule type" value="Genomic_DNA"/>
</dbReference>
<keyword evidence="4" id="KW-1133">Transmembrane helix</keyword>
<evidence type="ECO:0000256" key="4">
    <source>
        <dbReference type="SAM" id="Phobius"/>
    </source>
</evidence>
<name>A0ABT5G949_9ACTN</name>
<dbReference type="RefSeq" id="WP_272179171.1">
    <property type="nucleotide sequence ID" value="NZ_JAQOSK010000033.1"/>
</dbReference>
<feature type="region of interest" description="Disordered" evidence="3">
    <location>
        <begin position="387"/>
        <end position="475"/>
    </location>
</feature>
<feature type="compositionally biased region" description="Low complexity" evidence="3">
    <location>
        <begin position="387"/>
        <end position="397"/>
    </location>
</feature>
<feature type="compositionally biased region" description="Polar residues" evidence="3">
    <location>
        <begin position="731"/>
        <end position="748"/>
    </location>
</feature>
<evidence type="ECO:0000256" key="1">
    <source>
        <dbReference type="ARBA" id="ARBA00023054"/>
    </source>
</evidence>
<evidence type="ECO:0000313" key="5">
    <source>
        <dbReference type="EMBL" id="MDC2961340.1"/>
    </source>
</evidence>
<comment type="caution">
    <text evidence="5">The sequence shown here is derived from an EMBL/GenBank/DDBJ whole genome shotgun (WGS) entry which is preliminary data.</text>
</comment>
<proteinExistence type="predicted"/>
<gene>
    <name evidence="5" type="ORF">PO587_43645</name>
</gene>
<feature type="compositionally biased region" description="Low complexity" evidence="3">
    <location>
        <begin position="516"/>
        <end position="532"/>
    </location>
</feature>